<gene>
    <name evidence="2" type="ORF">CXR34_08660</name>
</gene>
<evidence type="ECO:0000313" key="2">
    <source>
        <dbReference type="EMBL" id="AUG29509.1"/>
    </source>
</evidence>
<dbReference type="EMBL" id="CP025299">
    <property type="protein sequence ID" value="AUG29509.1"/>
    <property type="molecule type" value="Genomic_DNA"/>
</dbReference>
<dbReference type="Proteomes" id="UP000233276">
    <property type="component" value="Chromosome"/>
</dbReference>
<feature type="region of interest" description="Disordered" evidence="1">
    <location>
        <begin position="75"/>
        <end position="98"/>
    </location>
</feature>
<name>A0A2K9DEZ8_9MICO</name>
<dbReference type="AlphaFoldDB" id="A0A2K9DEZ8"/>
<dbReference type="KEGG" id="mhos:CXR34_08660"/>
<reference evidence="2 3" key="1">
    <citation type="submission" date="2017-12" db="EMBL/GenBank/DDBJ databases">
        <title>Isolation and characterization of estrogens degradatiion strain Microbacterium hominis SJTG1.</title>
        <authorList>
            <person name="Xiong W."/>
            <person name="Yin C."/>
            <person name="Zheng D."/>
            <person name="Liang R."/>
        </authorList>
    </citation>
    <scope>NUCLEOTIDE SEQUENCE [LARGE SCALE GENOMIC DNA]</scope>
    <source>
        <strain evidence="2 3">SJTG1</strain>
    </source>
</reference>
<accession>A0A2K9DEZ8</accession>
<evidence type="ECO:0000313" key="3">
    <source>
        <dbReference type="Proteomes" id="UP000233276"/>
    </source>
</evidence>
<proteinExistence type="predicted"/>
<protein>
    <submittedName>
        <fullName evidence="2">Uncharacterized protein</fullName>
    </submittedName>
</protein>
<organism evidence="2 3">
    <name type="scientific">Microbacterium hominis</name>
    <dbReference type="NCBI Taxonomy" id="162426"/>
    <lineage>
        <taxon>Bacteria</taxon>
        <taxon>Bacillati</taxon>
        <taxon>Actinomycetota</taxon>
        <taxon>Actinomycetes</taxon>
        <taxon>Micrococcales</taxon>
        <taxon>Microbacteriaceae</taxon>
        <taxon>Microbacterium</taxon>
    </lineage>
</organism>
<sequence length="243" mass="25372">MGAGVNTHGEDLHPRGQAVNAGQFRTKANDAPTQGLSGTADDYAGRGPLWCTNLNPHGEHSTRNQVGGTDYCSGRPDPADPATYLPTPSDQDGTARAAAYRADHPATASEQAAADDAIATFIRKRGITPAFADGEEPPVVTLGYALGDQVAYEAIRELLVDAQRAALSEARKSAIRAAAGLWGPTTKVPSFDELESGISGPNAHAVEYLRGQVETIADTFGAGQVANAHHVIYDEIRAAAGEL</sequence>
<evidence type="ECO:0000256" key="1">
    <source>
        <dbReference type="SAM" id="MobiDB-lite"/>
    </source>
</evidence>